<organism evidence="11 12">
    <name type="scientific">Eisenbergiella tayi</name>
    <dbReference type="NCBI Taxonomy" id="1432052"/>
    <lineage>
        <taxon>Bacteria</taxon>
        <taxon>Bacillati</taxon>
        <taxon>Bacillota</taxon>
        <taxon>Clostridia</taxon>
        <taxon>Lachnospirales</taxon>
        <taxon>Lachnospiraceae</taxon>
        <taxon>Eisenbergiella</taxon>
    </lineage>
</organism>
<keyword evidence="8" id="KW-0472">Membrane</keyword>
<sequence>MRKSKGLSFYRRRKKISTAILHEILSYVLGIAIAAFLAFVIVYFVGIRTSVIGVSMEPALYNGQEILINRFIYKLSNPKAGDVVVFLPNGNQNTHYYVKRVVAVPGETVQIAEGILYVNGAPVEDDTYDLIADAGIAEHEIKLGNDEYFVLGDNCNSSEDSRSGNIGAVARDDIVGKAWFKLSEGSNSMGPIK</sequence>
<evidence type="ECO:0000256" key="6">
    <source>
        <dbReference type="ARBA" id="ARBA00022801"/>
    </source>
</evidence>
<comment type="similarity">
    <text evidence="3 9">Belongs to the peptidase S26 family.</text>
</comment>
<dbReference type="CDD" id="cd06530">
    <property type="entry name" value="S26_SPase_I"/>
    <property type="match status" value="1"/>
</dbReference>
<evidence type="ECO:0000256" key="3">
    <source>
        <dbReference type="ARBA" id="ARBA00009370"/>
    </source>
</evidence>
<dbReference type="NCBIfam" id="TIGR02227">
    <property type="entry name" value="sigpep_I_bact"/>
    <property type="match status" value="1"/>
</dbReference>
<accession>A0A1E3A1W6</accession>
<dbReference type="GO" id="GO:0004252">
    <property type="term" value="F:serine-type endopeptidase activity"/>
    <property type="evidence" value="ECO:0007669"/>
    <property type="project" value="InterPro"/>
</dbReference>
<dbReference type="RefSeq" id="WP_069159530.1">
    <property type="nucleotide sequence ID" value="NZ_DBFYTC010000109.1"/>
</dbReference>
<dbReference type="AlphaFoldDB" id="A0A1E3A1W6"/>
<evidence type="ECO:0000256" key="7">
    <source>
        <dbReference type="PIRSR" id="PIRSR600223-1"/>
    </source>
</evidence>
<evidence type="ECO:0000259" key="10">
    <source>
        <dbReference type="Pfam" id="PF10502"/>
    </source>
</evidence>
<dbReference type="Gene3D" id="2.10.109.10">
    <property type="entry name" value="Umud Fragment, subunit A"/>
    <property type="match status" value="1"/>
</dbReference>
<evidence type="ECO:0000313" key="11">
    <source>
        <dbReference type="EMBL" id="ODM02196.1"/>
    </source>
</evidence>
<gene>
    <name evidence="11" type="primary">sipT</name>
    <name evidence="11" type="ORF">BEH84_06339</name>
</gene>
<dbReference type="PROSITE" id="PS00760">
    <property type="entry name" value="SPASE_I_2"/>
    <property type="match status" value="1"/>
</dbReference>
<keyword evidence="8" id="KW-1133">Transmembrane helix</keyword>
<dbReference type="InterPro" id="IPR036286">
    <property type="entry name" value="LexA/Signal_pep-like_sf"/>
</dbReference>
<evidence type="ECO:0000256" key="8">
    <source>
        <dbReference type="RuleBase" id="RU003993"/>
    </source>
</evidence>
<dbReference type="PANTHER" id="PTHR43390:SF1">
    <property type="entry name" value="CHLOROPLAST PROCESSING PEPTIDASE"/>
    <property type="match status" value="1"/>
</dbReference>
<dbReference type="Proteomes" id="UP000095003">
    <property type="component" value="Unassembled WGS sequence"/>
</dbReference>
<dbReference type="GO" id="GO:0009003">
    <property type="term" value="F:signal peptidase activity"/>
    <property type="evidence" value="ECO:0007669"/>
    <property type="project" value="UniProtKB-EC"/>
</dbReference>
<dbReference type="InterPro" id="IPR019756">
    <property type="entry name" value="Pept_S26A_signal_pept_1_Ser-AS"/>
</dbReference>
<protein>
    <recommendedName>
        <fullName evidence="4 8">Signal peptidase I</fullName>
        <ecNumber evidence="4 8">3.4.21.89</ecNumber>
    </recommendedName>
</protein>
<dbReference type="SUPFAM" id="SSF51306">
    <property type="entry name" value="LexA/Signal peptidase"/>
    <property type="match status" value="1"/>
</dbReference>
<reference evidence="11 12" key="1">
    <citation type="submission" date="2016-07" db="EMBL/GenBank/DDBJ databases">
        <title>Characterization of isolates of Eisenbergiella tayi derived from blood cultures, using whole genome sequencing.</title>
        <authorList>
            <person name="Burdz T."/>
            <person name="Wiebe D."/>
            <person name="Huynh C."/>
            <person name="Bernard K."/>
        </authorList>
    </citation>
    <scope>NUCLEOTIDE SEQUENCE [LARGE SCALE GENOMIC DNA]</scope>
    <source>
        <strain evidence="11 12">NML 120489</strain>
    </source>
</reference>
<dbReference type="InterPro" id="IPR019757">
    <property type="entry name" value="Pept_S26A_signal_pept_1_Lys-AS"/>
</dbReference>
<dbReference type="PRINTS" id="PR00727">
    <property type="entry name" value="LEADERPTASE"/>
</dbReference>
<evidence type="ECO:0000313" key="12">
    <source>
        <dbReference type="Proteomes" id="UP000095003"/>
    </source>
</evidence>
<dbReference type="PANTHER" id="PTHR43390">
    <property type="entry name" value="SIGNAL PEPTIDASE I"/>
    <property type="match status" value="1"/>
</dbReference>
<evidence type="ECO:0000256" key="5">
    <source>
        <dbReference type="ARBA" id="ARBA00022670"/>
    </source>
</evidence>
<dbReference type="PROSITE" id="PS00761">
    <property type="entry name" value="SPASE_I_3"/>
    <property type="match status" value="1"/>
</dbReference>
<keyword evidence="5 8" id="KW-0645">Protease</keyword>
<proteinExistence type="inferred from homology"/>
<comment type="catalytic activity">
    <reaction evidence="1 8">
        <text>Cleavage of hydrophobic, N-terminal signal or leader sequences from secreted and periplasmic proteins.</text>
        <dbReference type="EC" id="3.4.21.89"/>
    </reaction>
</comment>
<feature type="active site" evidence="7">
    <location>
        <position position="55"/>
    </location>
</feature>
<evidence type="ECO:0000256" key="2">
    <source>
        <dbReference type="ARBA" id="ARBA00004401"/>
    </source>
</evidence>
<dbReference type="PROSITE" id="PS00501">
    <property type="entry name" value="SPASE_I_1"/>
    <property type="match status" value="1"/>
</dbReference>
<dbReference type="InterPro" id="IPR019533">
    <property type="entry name" value="Peptidase_S26"/>
</dbReference>
<comment type="subcellular location">
    <subcellularLocation>
        <location evidence="2">Cell membrane</location>
        <topology evidence="2">Single-pass type II membrane protein</topology>
    </subcellularLocation>
    <subcellularLocation>
        <location evidence="9">Membrane</location>
        <topology evidence="9">Single-pass type II membrane protein</topology>
    </subcellularLocation>
</comment>
<dbReference type="EMBL" id="MCGI01000010">
    <property type="protein sequence ID" value="ODM02196.1"/>
    <property type="molecule type" value="Genomic_DNA"/>
</dbReference>
<evidence type="ECO:0000256" key="1">
    <source>
        <dbReference type="ARBA" id="ARBA00000677"/>
    </source>
</evidence>
<dbReference type="EC" id="3.4.21.89" evidence="4 8"/>
<keyword evidence="6 8" id="KW-0378">Hydrolase</keyword>
<dbReference type="InterPro" id="IPR000223">
    <property type="entry name" value="Pept_S26A_signal_pept_1"/>
</dbReference>
<comment type="caution">
    <text evidence="11">The sequence shown here is derived from an EMBL/GenBank/DDBJ whole genome shotgun (WGS) entry which is preliminary data.</text>
</comment>
<keyword evidence="8" id="KW-0812">Transmembrane</keyword>
<feature type="domain" description="Peptidase S26" evidence="10">
    <location>
        <begin position="26"/>
        <end position="180"/>
    </location>
</feature>
<dbReference type="Pfam" id="PF10502">
    <property type="entry name" value="Peptidase_S26"/>
    <property type="match status" value="1"/>
</dbReference>
<evidence type="ECO:0000256" key="4">
    <source>
        <dbReference type="ARBA" id="ARBA00013208"/>
    </source>
</evidence>
<feature type="active site" evidence="7">
    <location>
        <position position="99"/>
    </location>
</feature>
<dbReference type="GeneID" id="93304294"/>
<dbReference type="GO" id="GO:0005886">
    <property type="term" value="C:plasma membrane"/>
    <property type="evidence" value="ECO:0007669"/>
    <property type="project" value="UniProtKB-SubCell"/>
</dbReference>
<dbReference type="InterPro" id="IPR019758">
    <property type="entry name" value="Pept_S26A_signal_pept_1_CS"/>
</dbReference>
<name>A0A1E3A1W6_9FIRM</name>
<dbReference type="GO" id="GO:0006465">
    <property type="term" value="P:signal peptide processing"/>
    <property type="evidence" value="ECO:0007669"/>
    <property type="project" value="InterPro"/>
</dbReference>
<evidence type="ECO:0000256" key="9">
    <source>
        <dbReference type="RuleBase" id="RU362042"/>
    </source>
</evidence>
<feature type="transmembrane region" description="Helical" evidence="8">
    <location>
        <begin position="20"/>
        <end position="46"/>
    </location>
</feature>